<feature type="signal peptide" evidence="1">
    <location>
        <begin position="1"/>
        <end position="24"/>
    </location>
</feature>
<keyword evidence="4" id="KW-1185">Reference proteome</keyword>
<evidence type="ECO:0000313" key="4">
    <source>
        <dbReference type="Proteomes" id="UP000474758"/>
    </source>
</evidence>
<dbReference type="Gene3D" id="3.40.30.10">
    <property type="entry name" value="Glutaredoxin"/>
    <property type="match status" value="1"/>
</dbReference>
<dbReference type="AlphaFoldDB" id="A0A6M1TMS4"/>
<keyword evidence="1" id="KW-0732">Signal</keyword>
<accession>A0A6M1TMS4</accession>
<evidence type="ECO:0000259" key="2">
    <source>
        <dbReference type="PROSITE" id="PS51352"/>
    </source>
</evidence>
<dbReference type="CDD" id="cd02947">
    <property type="entry name" value="TRX_family"/>
    <property type="match status" value="1"/>
</dbReference>
<evidence type="ECO:0000313" key="3">
    <source>
        <dbReference type="EMBL" id="NGQ89318.1"/>
    </source>
</evidence>
<protein>
    <submittedName>
        <fullName evidence="3">Thioredoxin family protein</fullName>
    </submittedName>
</protein>
<dbReference type="InterPro" id="IPR036249">
    <property type="entry name" value="Thioredoxin-like_sf"/>
</dbReference>
<dbReference type="SUPFAM" id="SSF52833">
    <property type="entry name" value="Thioredoxin-like"/>
    <property type="match status" value="1"/>
</dbReference>
<comment type="caution">
    <text evidence="3">The sequence shown here is derived from an EMBL/GenBank/DDBJ whole genome shotgun (WGS) entry which is preliminary data.</text>
</comment>
<feature type="chain" id="PRO_5027036787" evidence="1">
    <location>
        <begin position="25"/>
        <end position="140"/>
    </location>
</feature>
<feature type="domain" description="Thioredoxin" evidence="2">
    <location>
        <begin position="20"/>
        <end position="136"/>
    </location>
</feature>
<name>A0A6M1TMS4_9RHOB</name>
<dbReference type="EMBL" id="JAALFE010000001">
    <property type="protein sequence ID" value="NGQ89318.1"/>
    <property type="molecule type" value="Genomic_DNA"/>
</dbReference>
<sequence length="140" mass="15472">MITRRHLLLASAASLALAPLPLRAEMPKLFYTPGLAEKDMAEGRVILLDFWASWCSTCRAQVRVMEELRAENPAYDKAIRFITVDWDEYGDGDLSRKLQIPRRSTLVLLKGETELGRTVAGTSRQEIKALLDAGLAAAGA</sequence>
<dbReference type="InterPro" id="IPR013766">
    <property type="entry name" value="Thioredoxin_domain"/>
</dbReference>
<reference evidence="3 4" key="1">
    <citation type="submission" date="2020-02" db="EMBL/GenBank/DDBJ databases">
        <title>Rhodobacter translucens sp. nov., a novel bacterium isolated from activated sludge.</title>
        <authorList>
            <person name="Liu J."/>
        </authorList>
    </citation>
    <scope>NUCLEOTIDE SEQUENCE [LARGE SCALE GENOMIC DNA]</scope>
    <source>
        <strain evidence="3 4">HX-7-19</strain>
    </source>
</reference>
<dbReference type="PROSITE" id="PS51352">
    <property type="entry name" value="THIOREDOXIN_2"/>
    <property type="match status" value="1"/>
</dbReference>
<organism evidence="3 4">
    <name type="scientific">Paragemmobacter kunshanensis</name>
    <dbReference type="NCBI Taxonomy" id="2583234"/>
    <lineage>
        <taxon>Bacteria</taxon>
        <taxon>Pseudomonadati</taxon>
        <taxon>Pseudomonadota</taxon>
        <taxon>Alphaproteobacteria</taxon>
        <taxon>Rhodobacterales</taxon>
        <taxon>Paracoccaceae</taxon>
        <taxon>Paragemmobacter</taxon>
    </lineage>
</organism>
<proteinExistence type="predicted"/>
<gene>
    <name evidence="3" type="ORF">G5V65_00300</name>
</gene>
<dbReference type="Proteomes" id="UP000474758">
    <property type="component" value="Unassembled WGS sequence"/>
</dbReference>
<dbReference type="RefSeq" id="WP_165046428.1">
    <property type="nucleotide sequence ID" value="NZ_JAALFE010000001.1"/>
</dbReference>
<dbReference type="Pfam" id="PF00085">
    <property type="entry name" value="Thioredoxin"/>
    <property type="match status" value="1"/>
</dbReference>
<evidence type="ECO:0000256" key="1">
    <source>
        <dbReference type="SAM" id="SignalP"/>
    </source>
</evidence>